<evidence type="ECO:0000313" key="1">
    <source>
        <dbReference type="EMBL" id="ETJ45298.1"/>
    </source>
</evidence>
<accession>W1YRX8</accession>
<protein>
    <recommendedName>
        <fullName evidence="2">Monogalactosyldiacylglycerol synthase</fullName>
    </recommendedName>
</protein>
<comment type="caution">
    <text evidence="1">The sequence shown here is derived from an EMBL/GenBank/DDBJ whole genome shotgun (WGS) entry which is preliminary data.</text>
</comment>
<dbReference type="EMBL" id="AZMM01000702">
    <property type="protein sequence ID" value="ETJ45298.1"/>
    <property type="molecule type" value="Genomic_DNA"/>
</dbReference>
<evidence type="ECO:0008006" key="2">
    <source>
        <dbReference type="Google" id="ProtNLM"/>
    </source>
</evidence>
<organism evidence="1">
    <name type="scientific">human gut metagenome</name>
    <dbReference type="NCBI Taxonomy" id="408170"/>
    <lineage>
        <taxon>unclassified sequences</taxon>
        <taxon>metagenomes</taxon>
        <taxon>organismal metagenomes</taxon>
    </lineage>
</organism>
<name>W1YRX8_9ZZZZ</name>
<reference evidence="1" key="1">
    <citation type="submission" date="2013-12" db="EMBL/GenBank/DDBJ databases">
        <title>A Varibaculum cambriense genome reconstructed from a premature infant gut community with otherwise low bacterial novelty that shifts toward anaerobic metabolism during the third week of life.</title>
        <authorList>
            <person name="Brown C.T."/>
            <person name="Sharon I."/>
            <person name="Thomas B.C."/>
            <person name="Castelle C.J."/>
            <person name="Morowitz M.J."/>
            <person name="Banfield J.F."/>
        </authorList>
    </citation>
    <scope>NUCLEOTIDE SEQUENCE</scope>
</reference>
<feature type="non-terminal residue" evidence="1">
    <location>
        <position position="61"/>
    </location>
</feature>
<proteinExistence type="predicted"/>
<dbReference type="AlphaFoldDB" id="W1YRX8"/>
<sequence>MNNERSRKVLIVSASIGTGHMQAARAIEEYWKEKEPQASITHVDFLDTETMSVEHLIKGTY</sequence>
<gene>
    <name evidence="1" type="ORF">Q604_UNBC00702G0001</name>
</gene>